<dbReference type="EMBL" id="CP000544">
    <property type="protein sequence ID" value="ABM62622.1"/>
    <property type="molecule type" value="Genomic_DNA"/>
</dbReference>
<evidence type="ECO:0000256" key="1">
    <source>
        <dbReference type="ARBA" id="ARBA00001933"/>
    </source>
</evidence>
<dbReference type="GO" id="GO:0008483">
    <property type="term" value="F:transaminase activity"/>
    <property type="evidence" value="ECO:0007669"/>
    <property type="project" value="UniProtKB-KW"/>
</dbReference>
<comment type="function">
    <text evidence="2">Decarboxylates L-threonine-O-3-phosphate to yield (R)-1-amino-2-propanol O-2-phosphate, the precursor for the linkage between the nucleotide loop and the corrin ring in cobalamin.</text>
</comment>
<accession>A1WY60</accession>
<dbReference type="InterPro" id="IPR005860">
    <property type="entry name" value="CobD"/>
</dbReference>
<dbReference type="GO" id="GO:0048472">
    <property type="term" value="F:threonine-phosphate decarboxylase activity"/>
    <property type="evidence" value="ECO:0007669"/>
    <property type="project" value="UniProtKB-EC"/>
</dbReference>
<dbReference type="PANTHER" id="PTHR42885">
    <property type="entry name" value="HISTIDINOL-PHOSPHATE AMINOTRANSFERASE-RELATED"/>
    <property type="match status" value="1"/>
</dbReference>
<evidence type="ECO:0000313" key="11">
    <source>
        <dbReference type="EMBL" id="ABM62622.1"/>
    </source>
</evidence>
<gene>
    <name evidence="11" type="ordered locus">Hhal_1858</name>
</gene>
<feature type="domain" description="Aminotransferase class I/classII large" evidence="10">
    <location>
        <begin position="60"/>
        <end position="334"/>
    </location>
</feature>
<dbReference type="PROSITE" id="PS00105">
    <property type="entry name" value="AA_TRANSFER_CLASS_1"/>
    <property type="match status" value="1"/>
</dbReference>
<dbReference type="GO" id="GO:0009236">
    <property type="term" value="P:cobalamin biosynthetic process"/>
    <property type="evidence" value="ECO:0007669"/>
    <property type="project" value="UniProtKB-UniPathway"/>
</dbReference>
<comment type="catalytic activity">
    <reaction evidence="9">
        <text>O-phospho-L-threonine + H(+) = (R)-1-aminopropan-2-yl phosphate + CO2</text>
        <dbReference type="Rhea" id="RHEA:11492"/>
        <dbReference type="ChEBI" id="CHEBI:15378"/>
        <dbReference type="ChEBI" id="CHEBI:16526"/>
        <dbReference type="ChEBI" id="CHEBI:58563"/>
        <dbReference type="ChEBI" id="CHEBI:58675"/>
        <dbReference type="EC" id="4.1.1.81"/>
    </reaction>
</comment>
<dbReference type="InterPro" id="IPR015422">
    <property type="entry name" value="PyrdxlP-dep_Trfase_small"/>
</dbReference>
<evidence type="ECO:0000256" key="9">
    <source>
        <dbReference type="ARBA" id="ARBA00048531"/>
    </source>
</evidence>
<protein>
    <recommendedName>
        <fullName evidence="4">threonine-phosphate decarboxylase</fullName>
        <ecNumber evidence="4">4.1.1.81</ecNumber>
    </recommendedName>
    <alternativeName>
        <fullName evidence="8">L-threonine-O-3-phosphate decarboxylase</fullName>
    </alternativeName>
</protein>
<evidence type="ECO:0000256" key="3">
    <source>
        <dbReference type="ARBA" id="ARBA00004953"/>
    </source>
</evidence>
<dbReference type="AlphaFoldDB" id="A1WY60"/>
<evidence type="ECO:0000256" key="4">
    <source>
        <dbReference type="ARBA" id="ARBA00012285"/>
    </source>
</evidence>
<dbReference type="SUPFAM" id="SSF53383">
    <property type="entry name" value="PLP-dependent transferases"/>
    <property type="match status" value="1"/>
</dbReference>
<keyword evidence="5" id="KW-0169">Cobalamin biosynthesis</keyword>
<dbReference type="GO" id="GO:0030170">
    <property type="term" value="F:pyridoxal phosphate binding"/>
    <property type="evidence" value="ECO:0007669"/>
    <property type="project" value="InterPro"/>
</dbReference>
<dbReference type="InterPro" id="IPR015421">
    <property type="entry name" value="PyrdxlP-dep_Trfase_major"/>
</dbReference>
<dbReference type="InterPro" id="IPR004838">
    <property type="entry name" value="NHTrfase_class1_PyrdxlP-BS"/>
</dbReference>
<evidence type="ECO:0000256" key="7">
    <source>
        <dbReference type="ARBA" id="ARBA00023239"/>
    </source>
</evidence>
<keyword evidence="11" id="KW-0808">Transferase</keyword>
<dbReference type="InterPro" id="IPR004839">
    <property type="entry name" value="Aminotransferase_I/II_large"/>
</dbReference>
<comment type="pathway">
    <text evidence="3">Cofactor biosynthesis; adenosylcobalamin biosynthesis.</text>
</comment>
<evidence type="ECO:0000256" key="8">
    <source>
        <dbReference type="ARBA" id="ARBA00029996"/>
    </source>
</evidence>
<sequence>MAEQHPLPRMEEHGGNLDQATARFGLPREGWVDLSTGINPTPFPLTPAPDAAWHRLPEADDLEARAAEHYRAGNNAALALPGSQAAISLLPALEPPGYVAIPAPEYAEHARAWQRWGHRVERLTADCIAAGPPRRLPWQTMVLSHPNNPTGTRHSAATLLAWCDALAAEGGQLIVDEAFCDAEPETSLAPSAGRPGLVLLRSLGKFYGLAGARVGFLLGPQALRQRLADLLGPWPVAGPARHAARQALADSAWQDRQRHVLAASSERLDHLLTRAGLAPTGGTALFRWTPCHDARQRQAELARAGIWVRAFDAPAGLRFGLPGPESDWQRLAAALGCPPGD</sequence>
<dbReference type="CDD" id="cd00609">
    <property type="entry name" value="AAT_like"/>
    <property type="match status" value="1"/>
</dbReference>
<dbReference type="NCBIfam" id="TIGR01140">
    <property type="entry name" value="L_thr_O3P_dcar"/>
    <property type="match status" value="1"/>
</dbReference>
<organism evidence="11 12">
    <name type="scientific">Halorhodospira halophila (strain DSM 244 / SL1)</name>
    <name type="common">Ectothiorhodospira halophila (strain DSM 244 / SL1)</name>
    <dbReference type="NCBI Taxonomy" id="349124"/>
    <lineage>
        <taxon>Bacteria</taxon>
        <taxon>Pseudomonadati</taxon>
        <taxon>Pseudomonadota</taxon>
        <taxon>Gammaproteobacteria</taxon>
        <taxon>Chromatiales</taxon>
        <taxon>Ectothiorhodospiraceae</taxon>
        <taxon>Halorhodospira</taxon>
    </lineage>
</organism>
<dbReference type="RefSeq" id="WP_011814644.1">
    <property type="nucleotide sequence ID" value="NC_008789.1"/>
</dbReference>
<evidence type="ECO:0000256" key="2">
    <source>
        <dbReference type="ARBA" id="ARBA00003444"/>
    </source>
</evidence>
<dbReference type="EC" id="4.1.1.81" evidence="4"/>
<dbReference type="STRING" id="349124.Hhal_1858"/>
<dbReference type="InterPro" id="IPR015424">
    <property type="entry name" value="PyrdxlP-dep_Trfase"/>
</dbReference>
<dbReference type="eggNOG" id="COG0079">
    <property type="taxonomic scope" value="Bacteria"/>
</dbReference>
<dbReference type="KEGG" id="hha:Hhal_1858"/>
<dbReference type="Pfam" id="PF00155">
    <property type="entry name" value="Aminotran_1_2"/>
    <property type="match status" value="1"/>
</dbReference>
<keyword evidence="12" id="KW-1185">Reference proteome</keyword>
<reference evidence="12" key="1">
    <citation type="submission" date="2006-12" db="EMBL/GenBank/DDBJ databases">
        <title>Complete sequence of Halorhodospira halophila SL1.</title>
        <authorList>
            <consortium name="US DOE Joint Genome Institute"/>
            <person name="Copeland A."/>
            <person name="Lucas S."/>
            <person name="Lapidus A."/>
            <person name="Barry K."/>
            <person name="Detter J.C."/>
            <person name="Glavina del Rio T."/>
            <person name="Hammon N."/>
            <person name="Israni S."/>
            <person name="Dalin E."/>
            <person name="Tice H."/>
            <person name="Pitluck S."/>
            <person name="Saunders E."/>
            <person name="Brettin T."/>
            <person name="Bruce D."/>
            <person name="Han C."/>
            <person name="Tapia R."/>
            <person name="Schmutz J."/>
            <person name="Larimer F."/>
            <person name="Land M."/>
            <person name="Hauser L."/>
            <person name="Kyrpides N."/>
            <person name="Mikhailova N."/>
            <person name="Hoff W."/>
            <person name="Richardson P."/>
        </authorList>
    </citation>
    <scope>NUCLEOTIDE SEQUENCE [LARGE SCALE GENOMIC DNA]</scope>
    <source>
        <strain evidence="12">DSM 244 / SL1</strain>
    </source>
</reference>
<proteinExistence type="predicted"/>
<reference evidence="11 12" key="2">
    <citation type="journal article" date="2013" name="Stand. Genomic Sci.">
        <title>Complete genome sequence of Halorhodospira halophila SL1.</title>
        <authorList>
            <person name="Challacombe J.F."/>
            <person name="Majid S."/>
            <person name="Deole R."/>
            <person name="Brettin T.S."/>
            <person name="Bruce D."/>
            <person name="Delano S.F."/>
            <person name="Detter J.C."/>
            <person name="Gleasner C.D."/>
            <person name="Han C.S."/>
            <person name="Misra M."/>
            <person name="Reitenga K.G."/>
            <person name="Mikhailova N."/>
            <person name="Woyke T."/>
            <person name="Pitluck S."/>
            <person name="Nolan M."/>
            <person name="Land M.L."/>
            <person name="Saunders E."/>
            <person name="Tapia R."/>
            <person name="Lapidus A."/>
            <person name="Ivanova N."/>
            <person name="Hoff W.D."/>
        </authorList>
    </citation>
    <scope>NUCLEOTIDE SEQUENCE [LARGE SCALE GENOMIC DNA]</scope>
    <source>
        <strain evidence="12">DSM 244 / SL1</strain>
    </source>
</reference>
<keyword evidence="7" id="KW-0456">Lyase</keyword>
<comment type="cofactor">
    <cofactor evidence="1">
        <name>pyridoxal 5'-phosphate</name>
        <dbReference type="ChEBI" id="CHEBI:597326"/>
    </cofactor>
</comment>
<dbReference type="UniPathway" id="UPA00148"/>
<name>A1WY60_HALHL</name>
<dbReference type="HOGENOM" id="CLU_017584_3_4_6"/>
<evidence type="ECO:0000259" key="10">
    <source>
        <dbReference type="Pfam" id="PF00155"/>
    </source>
</evidence>
<evidence type="ECO:0000256" key="5">
    <source>
        <dbReference type="ARBA" id="ARBA00022573"/>
    </source>
</evidence>
<evidence type="ECO:0000313" key="12">
    <source>
        <dbReference type="Proteomes" id="UP000000647"/>
    </source>
</evidence>
<keyword evidence="11" id="KW-0032">Aminotransferase</keyword>
<dbReference type="Gene3D" id="3.90.1150.10">
    <property type="entry name" value="Aspartate Aminotransferase, domain 1"/>
    <property type="match status" value="1"/>
</dbReference>
<evidence type="ECO:0000256" key="6">
    <source>
        <dbReference type="ARBA" id="ARBA00022898"/>
    </source>
</evidence>
<dbReference type="Proteomes" id="UP000000647">
    <property type="component" value="Chromosome"/>
</dbReference>
<dbReference type="PANTHER" id="PTHR42885:SF1">
    <property type="entry name" value="THREONINE-PHOSPHATE DECARBOXYLASE"/>
    <property type="match status" value="1"/>
</dbReference>
<keyword evidence="6" id="KW-0663">Pyridoxal phosphate</keyword>
<dbReference type="Gene3D" id="3.40.640.10">
    <property type="entry name" value="Type I PLP-dependent aspartate aminotransferase-like (Major domain)"/>
    <property type="match status" value="1"/>
</dbReference>